<evidence type="ECO:0000256" key="6">
    <source>
        <dbReference type="ARBA" id="ARBA00022946"/>
    </source>
</evidence>
<keyword evidence="6" id="KW-0809">Transit peptide</keyword>
<keyword evidence="5" id="KW-0999">Mitochondrion inner membrane</keyword>
<dbReference type="PANTHER" id="PTHR13313:SF0">
    <property type="entry name" value="CYTOCHROME C OXIDASE SUBUNIT 7C, MITOCHONDRIAL"/>
    <property type="match status" value="1"/>
</dbReference>
<comment type="caution">
    <text evidence="11">The sequence shown here is derived from an EMBL/GenBank/DDBJ whole genome shotgun (WGS) entry which is preliminary data.</text>
</comment>
<dbReference type="GO" id="GO:0006123">
    <property type="term" value="P:mitochondrial electron transport, cytochrome c to oxygen"/>
    <property type="evidence" value="ECO:0007669"/>
    <property type="project" value="InterPro"/>
</dbReference>
<evidence type="ECO:0000256" key="4">
    <source>
        <dbReference type="ARBA" id="ARBA00022692"/>
    </source>
</evidence>
<sequence>MLAKQVARPLAQIARQAHHGAPAPAKFNGIQSPTSFVHDGYATARVPFNVRNKWLFASKAVVFLAVGFWAPFLVVEWQLRKANAH</sequence>
<comment type="similarity">
    <text evidence="3">Belongs to the cytochrome c oxidase VIIc family.</text>
</comment>
<dbReference type="Gene3D" id="4.10.49.10">
    <property type="entry name" value="Cytochrome c oxidase subunit VIIc"/>
    <property type="match status" value="1"/>
</dbReference>
<keyword evidence="4 10" id="KW-0812">Transmembrane</keyword>
<dbReference type="SUPFAM" id="SSF81427">
    <property type="entry name" value="Mitochondrial cytochrome c oxidase subunit VIIc (aka VIIIa)"/>
    <property type="match status" value="1"/>
</dbReference>
<evidence type="ECO:0000256" key="8">
    <source>
        <dbReference type="ARBA" id="ARBA00023128"/>
    </source>
</evidence>
<reference evidence="11" key="1">
    <citation type="submission" date="2023-06" db="EMBL/GenBank/DDBJ databases">
        <authorList>
            <person name="Delattre M."/>
        </authorList>
    </citation>
    <scope>NUCLEOTIDE SEQUENCE</scope>
    <source>
        <strain evidence="11">AF72</strain>
    </source>
</reference>
<dbReference type="Proteomes" id="UP001177023">
    <property type="component" value="Unassembled WGS sequence"/>
</dbReference>
<dbReference type="InterPro" id="IPR036636">
    <property type="entry name" value="COX7C/Cox8_sf"/>
</dbReference>
<keyword evidence="12" id="KW-1185">Reference proteome</keyword>
<comment type="subcellular location">
    <subcellularLocation>
        <location evidence="1">Mitochondrion inner membrane</location>
        <topology evidence="1">Single-pass membrane protein</topology>
    </subcellularLocation>
</comment>
<keyword evidence="9 10" id="KW-0472">Membrane</keyword>
<evidence type="ECO:0000256" key="7">
    <source>
        <dbReference type="ARBA" id="ARBA00022989"/>
    </source>
</evidence>
<keyword evidence="8" id="KW-0496">Mitochondrion</keyword>
<evidence type="ECO:0000256" key="5">
    <source>
        <dbReference type="ARBA" id="ARBA00022792"/>
    </source>
</evidence>
<evidence type="ECO:0000313" key="11">
    <source>
        <dbReference type="EMBL" id="CAJ0573284.1"/>
    </source>
</evidence>
<dbReference type="InterPro" id="IPR004202">
    <property type="entry name" value="COX7C/Cox8"/>
</dbReference>
<evidence type="ECO:0000256" key="3">
    <source>
        <dbReference type="ARBA" id="ARBA00010514"/>
    </source>
</evidence>
<dbReference type="EMBL" id="CATQJA010002617">
    <property type="protein sequence ID" value="CAJ0573284.1"/>
    <property type="molecule type" value="Genomic_DNA"/>
</dbReference>
<evidence type="ECO:0000256" key="10">
    <source>
        <dbReference type="SAM" id="Phobius"/>
    </source>
</evidence>
<dbReference type="Pfam" id="PF02935">
    <property type="entry name" value="COX7C"/>
    <property type="match status" value="1"/>
</dbReference>
<evidence type="ECO:0000256" key="1">
    <source>
        <dbReference type="ARBA" id="ARBA00004434"/>
    </source>
</evidence>
<keyword evidence="7 10" id="KW-1133">Transmembrane helix</keyword>
<organism evidence="11 12">
    <name type="scientific">Mesorhabditis spiculigera</name>
    <dbReference type="NCBI Taxonomy" id="96644"/>
    <lineage>
        <taxon>Eukaryota</taxon>
        <taxon>Metazoa</taxon>
        <taxon>Ecdysozoa</taxon>
        <taxon>Nematoda</taxon>
        <taxon>Chromadorea</taxon>
        <taxon>Rhabditida</taxon>
        <taxon>Rhabditina</taxon>
        <taxon>Rhabditomorpha</taxon>
        <taxon>Rhabditoidea</taxon>
        <taxon>Rhabditidae</taxon>
        <taxon>Mesorhabditinae</taxon>
        <taxon>Mesorhabditis</taxon>
    </lineage>
</organism>
<evidence type="ECO:0008006" key="13">
    <source>
        <dbReference type="Google" id="ProtNLM"/>
    </source>
</evidence>
<dbReference type="PANTHER" id="PTHR13313">
    <property type="entry name" value="CYTOCHROME C OXIDASE SUBUNIT VIIC"/>
    <property type="match status" value="1"/>
</dbReference>
<evidence type="ECO:0000256" key="2">
    <source>
        <dbReference type="ARBA" id="ARBA00004673"/>
    </source>
</evidence>
<name>A0AA36G565_9BILA</name>
<feature type="non-terminal residue" evidence="11">
    <location>
        <position position="85"/>
    </location>
</feature>
<dbReference type="GO" id="GO:0045277">
    <property type="term" value="C:respiratory chain complex IV"/>
    <property type="evidence" value="ECO:0007669"/>
    <property type="project" value="InterPro"/>
</dbReference>
<gene>
    <name evidence="11" type="ORF">MSPICULIGERA_LOCUS11646</name>
</gene>
<dbReference type="GO" id="GO:0005743">
    <property type="term" value="C:mitochondrial inner membrane"/>
    <property type="evidence" value="ECO:0007669"/>
    <property type="project" value="UniProtKB-SubCell"/>
</dbReference>
<protein>
    <recommendedName>
        <fullName evidence="13">Cytochrome c oxidase polypeptide VIIc</fullName>
    </recommendedName>
</protein>
<dbReference type="AlphaFoldDB" id="A0AA36G565"/>
<accession>A0AA36G565</accession>
<feature type="transmembrane region" description="Helical" evidence="10">
    <location>
        <begin position="54"/>
        <end position="75"/>
    </location>
</feature>
<evidence type="ECO:0000313" key="12">
    <source>
        <dbReference type="Proteomes" id="UP001177023"/>
    </source>
</evidence>
<proteinExistence type="inferred from homology"/>
<comment type="pathway">
    <text evidence="2">Energy metabolism; oxidative phosphorylation.</text>
</comment>
<evidence type="ECO:0000256" key="9">
    <source>
        <dbReference type="ARBA" id="ARBA00023136"/>
    </source>
</evidence>